<evidence type="ECO:0000256" key="2">
    <source>
        <dbReference type="SAM" id="Phobius"/>
    </source>
</evidence>
<dbReference type="Proteomes" id="UP001328107">
    <property type="component" value="Unassembled WGS sequence"/>
</dbReference>
<feature type="transmembrane region" description="Helical" evidence="2">
    <location>
        <begin position="6"/>
        <end position="24"/>
    </location>
</feature>
<organism evidence="4 5">
    <name type="scientific">Pristionchus mayeri</name>
    <dbReference type="NCBI Taxonomy" id="1317129"/>
    <lineage>
        <taxon>Eukaryota</taxon>
        <taxon>Metazoa</taxon>
        <taxon>Ecdysozoa</taxon>
        <taxon>Nematoda</taxon>
        <taxon>Chromadorea</taxon>
        <taxon>Rhabditida</taxon>
        <taxon>Rhabditina</taxon>
        <taxon>Diplogasteromorpha</taxon>
        <taxon>Diplogasteroidea</taxon>
        <taxon>Neodiplogasteridae</taxon>
        <taxon>Pristionchus</taxon>
    </lineage>
</organism>
<dbReference type="InterPro" id="IPR007527">
    <property type="entry name" value="Znf_SWIM"/>
</dbReference>
<dbReference type="GO" id="GO:0008270">
    <property type="term" value="F:zinc ion binding"/>
    <property type="evidence" value="ECO:0007669"/>
    <property type="project" value="UniProtKB-KW"/>
</dbReference>
<keyword evidence="5" id="KW-1185">Reference proteome</keyword>
<evidence type="ECO:0000313" key="4">
    <source>
        <dbReference type="EMBL" id="GMR55072.1"/>
    </source>
</evidence>
<keyword evidence="1" id="KW-0479">Metal-binding</keyword>
<keyword evidence="1" id="KW-0862">Zinc</keyword>
<feature type="domain" description="SWIM-type" evidence="3">
    <location>
        <begin position="18"/>
        <end position="57"/>
    </location>
</feature>
<reference evidence="5" key="1">
    <citation type="submission" date="2022-10" db="EMBL/GenBank/DDBJ databases">
        <title>Genome assembly of Pristionchus species.</title>
        <authorList>
            <person name="Yoshida K."/>
            <person name="Sommer R.J."/>
        </authorList>
    </citation>
    <scope>NUCLEOTIDE SEQUENCE [LARGE SCALE GENOMIC DNA]</scope>
    <source>
        <strain evidence="5">RS5460</strain>
    </source>
</reference>
<keyword evidence="2" id="KW-0812">Transmembrane</keyword>
<evidence type="ECO:0000259" key="3">
    <source>
        <dbReference type="PROSITE" id="PS50966"/>
    </source>
</evidence>
<feature type="non-terminal residue" evidence="4">
    <location>
        <position position="1"/>
    </location>
</feature>
<protein>
    <recommendedName>
        <fullName evidence="3">SWIM-type domain-containing protein</fullName>
    </recommendedName>
</protein>
<gene>
    <name evidence="4" type="ORF">PMAYCL1PPCAC_25267</name>
</gene>
<dbReference type="AlphaFoldDB" id="A0AAN5D3L8"/>
<evidence type="ECO:0000313" key="5">
    <source>
        <dbReference type="Proteomes" id="UP001328107"/>
    </source>
</evidence>
<keyword evidence="2" id="KW-1133">Transmembrane helix</keyword>
<dbReference type="EMBL" id="BTRK01000005">
    <property type="protein sequence ID" value="GMR55072.1"/>
    <property type="molecule type" value="Genomic_DNA"/>
</dbReference>
<name>A0AAN5D3L8_9BILA</name>
<evidence type="ECO:0000256" key="1">
    <source>
        <dbReference type="PROSITE-ProRule" id="PRU00325"/>
    </source>
</evidence>
<sequence>HDWLHLELLLLIIIIFLFFLLIALRSCATCSSCDCWGLLRGQNDCCSHLLHGLLLLQWSRSRLRDTDLLARRSHCVSVLIFRTALLLLSTTKVRWRDEGIQVGLFSGNRPRCCLQPPLLSLLFIIRVVSFRLGNAGVALVVEQVIGHPLETESGVRPQILAADGGEENLQRLIGCRRVDLSAGWRSRVTVCHVFLRFSCNL</sequence>
<keyword evidence="1" id="KW-0863">Zinc-finger</keyword>
<keyword evidence="2" id="KW-0472">Membrane</keyword>
<accession>A0AAN5D3L8</accession>
<comment type="caution">
    <text evidence="4">The sequence shown here is derived from an EMBL/GenBank/DDBJ whole genome shotgun (WGS) entry which is preliminary data.</text>
</comment>
<proteinExistence type="predicted"/>
<dbReference type="PROSITE" id="PS50966">
    <property type="entry name" value="ZF_SWIM"/>
    <property type="match status" value="1"/>
</dbReference>